<evidence type="ECO:0000313" key="2">
    <source>
        <dbReference type="EMBL" id="ORY55357.1"/>
    </source>
</evidence>
<name>A0A1Y2D817_9FUNG</name>
<sequence length="601" mass="67938">MRFNKFVGTILLSIPALLAKAEEVTFKVLAVNGTPILNINGQQYQMEAGEYPQYKVKVNVDSFPVQYNYIVATDANNAVSEQFVRTRQKDEKALNEFFNRSLTVKKHPELPRAYEAFPYFEQSKLYDDSFVSTIIVTCDPAQLQALYADTEAKTKIPAVVVYASPYAVKTFKEAQFALSGQSTREVPKLSYKISNLKDGKKELYNRSSIKLRAEHMDYSYIRDKIYGDIVNSLGVPTAQNTFTRVFINGRDIGLFDLSDDITNNRYLRETFNKGEKFTAENPIYKADCDGLGGIYGELAYYGDDITNPNYAIYTYKGDDVTQDSTVHVAQDIIPLLKEIDAYKNGLAQSFSLDTESFLKSMAMEFLAGAVDNYWNKPGNYYLFKDTAKNLWYFHDADFHYSFGVDSDPDLMLNTPLAQYPPLFANENIRKDRAPLDALRSHPDVEAHFRDIIARLLKTSFNPSAIFPRIDSLADLIREDAEWDISIKPKENPNPTSELYLAENIDGFDIDTKSENPQGVPGGFSIKYYIKTRANNVANELQIQIPAQFESDLGTVVSPDANAKEMKGNVDDGDDKANGSIKINSWNMSLTVFLLLITLLFY</sequence>
<gene>
    <name evidence="2" type="ORF">LY90DRAFT_702016</name>
</gene>
<evidence type="ECO:0000313" key="3">
    <source>
        <dbReference type="Proteomes" id="UP000193920"/>
    </source>
</evidence>
<dbReference type="EMBL" id="MCOG01000078">
    <property type="protein sequence ID" value="ORY55357.1"/>
    <property type="molecule type" value="Genomic_DNA"/>
</dbReference>
<dbReference type="InterPro" id="IPR014867">
    <property type="entry name" value="Spore_coat_CotH_CotH2/3/7"/>
</dbReference>
<accession>A0A1Y2D817</accession>
<keyword evidence="3" id="KW-1185">Reference proteome</keyword>
<feature type="chain" id="PRO_5011006871" description="Coth-domain-containing protein" evidence="1">
    <location>
        <begin position="22"/>
        <end position="601"/>
    </location>
</feature>
<comment type="caution">
    <text evidence="2">The sequence shown here is derived from an EMBL/GenBank/DDBJ whole genome shotgun (WGS) entry which is preliminary data.</text>
</comment>
<dbReference type="Proteomes" id="UP000193920">
    <property type="component" value="Unassembled WGS sequence"/>
</dbReference>
<dbReference type="OrthoDB" id="10267127at2759"/>
<dbReference type="PANTHER" id="PTHR40050:SF1">
    <property type="entry name" value="INNER SPORE COAT PROTEIN H"/>
    <property type="match status" value="1"/>
</dbReference>
<evidence type="ECO:0008006" key="4">
    <source>
        <dbReference type="Google" id="ProtNLM"/>
    </source>
</evidence>
<feature type="signal peptide" evidence="1">
    <location>
        <begin position="1"/>
        <end position="21"/>
    </location>
</feature>
<keyword evidence="1" id="KW-0732">Signal</keyword>
<reference evidence="2 3" key="1">
    <citation type="submission" date="2016-08" db="EMBL/GenBank/DDBJ databases">
        <title>A Parts List for Fungal Cellulosomes Revealed by Comparative Genomics.</title>
        <authorList>
            <consortium name="DOE Joint Genome Institute"/>
            <person name="Haitjema C.H."/>
            <person name="Gilmore S.P."/>
            <person name="Henske J.K."/>
            <person name="Solomon K.V."/>
            <person name="De Groot R."/>
            <person name="Kuo A."/>
            <person name="Mondo S.J."/>
            <person name="Salamov A.A."/>
            <person name="Labutti K."/>
            <person name="Zhao Z."/>
            <person name="Chiniquy J."/>
            <person name="Barry K."/>
            <person name="Brewer H.M."/>
            <person name="Purvine S.O."/>
            <person name="Wright A.T."/>
            <person name="Boxma B."/>
            <person name="Van Alen T."/>
            <person name="Hackstein J.H."/>
            <person name="Baker S.E."/>
            <person name="Grigoriev I.V."/>
            <person name="O'Malley M.A."/>
        </authorList>
    </citation>
    <scope>NUCLEOTIDE SEQUENCE [LARGE SCALE GENOMIC DNA]</scope>
    <source>
        <strain evidence="2 3">G1</strain>
    </source>
</reference>
<dbReference type="PANTHER" id="PTHR40050">
    <property type="entry name" value="INNER SPORE COAT PROTEIN H"/>
    <property type="match status" value="1"/>
</dbReference>
<organism evidence="2 3">
    <name type="scientific">Neocallimastix californiae</name>
    <dbReference type="NCBI Taxonomy" id="1754190"/>
    <lineage>
        <taxon>Eukaryota</taxon>
        <taxon>Fungi</taxon>
        <taxon>Fungi incertae sedis</taxon>
        <taxon>Chytridiomycota</taxon>
        <taxon>Chytridiomycota incertae sedis</taxon>
        <taxon>Neocallimastigomycetes</taxon>
        <taxon>Neocallimastigales</taxon>
        <taxon>Neocallimastigaceae</taxon>
        <taxon>Neocallimastix</taxon>
    </lineage>
</organism>
<protein>
    <recommendedName>
        <fullName evidence="4">Coth-domain-containing protein</fullName>
    </recommendedName>
</protein>
<proteinExistence type="predicted"/>
<dbReference type="AlphaFoldDB" id="A0A1Y2D817"/>
<evidence type="ECO:0000256" key="1">
    <source>
        <dbReference type="SAM" id="SignalP"/>
    </source>
</evidence>
<dbReference type="Pfam" id="PF08757">
    <property type="entry name" value="CotH"/>
    <property type="match status" value="1"/>
</dbReference>